<organism evidence="3">
    <name type="scientific">Caudovirales sp. gcode 4</name>
    <dbReference type="NCBI Taxonomy" id="2838363"/>
    <lineage>
        <taxon>Viruses</taxon>
        <taxon>Duplodnaviria</taxon>
        <taxon>Heunggongvirae</taxon>
        <taxon>Uroviricota</taxon>
        <taxon>Caudoviricetes</taxon>
    </lineage>
</organism>
<sequence length="111" mass="12692">MTEKSKVMLTWTLASIIVLFISGYLVVLAGELRSTQKVVADFQWAIDSIKSLDSQISSNSAEYESIEEKKKNLTERQWELHELNKSLRAERENAQTQFLSGLWLLQSSQAQ</sequence>
<keyword evidence="2" id="KW-0812">Transmembrane</keyword>
<keyword evidence="2" id="KW-0472">Membrane</keyword>
<keyword evidence="2" id="KW-1133">Transmembrane helix</keyword>
<accession>A0A8S5RTK2</accession>
<protein>
    <submittedName>
        <fullName evidence="3">Uncharacterized protein</fullName>
    </submittedName>
</protein>
<evidence type="ECO:0000256" key="2">
    <source>
        <dbReference type="SAM" id="Phobius"/>
    </source>
</evidence>
<feature type="coiled-coil region" evidence="1">
    <location>
        <begin position="49"/>
        <end position="76"/>
    </location>
</feature>
<dbReference type="EMBL" id="BK059153">
    <property type="protein sequence ID" value="DAE92691.1"/>
    <property type="molecule type" value="Genomic_DNA"/>
</dbReference>
<evidence type="ECO:0000256" key="1">
    <source>
        <dbReference type="SAM" id="Coils"/>
    </source>
</evidence>
<evidence type="ECO:0000313" key="3">
    <source>
        <dbReference type="EMBL" id="DAE92691.1"/>
    </source>
</evidence>
<feature type="transmembrane region" description="Helical" evidence="2">
    <location>
        <begin position="7"/>
        <end position="27"/>
    </location>
</feature>
<proteinExistence type="predicted"/>
<name>A0A8S5RTK2_9CAUD</name>
<keyword evidence="1" id="KW-0175">Coiled coil</keyword>
<reference evidence="3" key="1">
    <citation type="journal article" date="2021" name="Proc. Natl. Acad. Sci. U.S.A.">
        <title>A Catalog of Tens of Thousands of Viruses from Human Metagenomes Reveals Hidden Associations with Chronic Diseases.</title>
        <authorList>
            <person name="Tisza M.J."/>
            <person name="Buck C.B."/>
        </authorList>
    </citation>
    <scope>NUCLEOTIDE SEQUENCE</scope>
    <source>
        <strain evidence="3">CtKN96</strain>
    </source>
</reference>